<keyword evidence="2" id="KW-1185">Reference proteome</keyword>
<dbReference type="Pfam" id="PF04242">
    <property type="entry name" value="DUF424"/>
    <property type="match status" value="1"/>
</dbReference>
<dbReference type="InterPro" id="IPR007355">
    <property type="entry name" value="DUF424"/>
</dbReference>
<dbReference type="RefSeq" id="WP_159763346.1">
    <property type="nucleotide sequence ID" value="NZ_WUUT01000002.1"/>
</dbReference>
<organism evidence="1 2">
    <name type="scientific">Halovenus carboxidivorans</name>
    <dbReference type="NCBI Taxonomy" id="2692199"/>
    <lineage>
        <taxon>Archaea</taxon>
        <taxon>Methanobacteriati</taxon>
        <taxon>Methanobacteriota</taxon>
        <taxon>Stenosarchaea group</taxon>
        <taxon>Halobacteria</taxon>
        <taxon>Halobacteriales</taxon>
        <taxon>Haloarculaceae</taxon>
        <taxon>Halovenus</taxon>
    </lineage>
</organism>
<sequence>MGELLLNERETGKGRLVSVCDAGLIGETFENDDLSLTVNAEFYEGEPADEEAIIGSLAKCSVANLVGTEAVALAVEHGFVEEENVLDIDGTRHAQLLWM</sequence>
<dbReference type="Gene3D" id="3.30.1860.10">
    <property type="entry name" value="uncharacterized conserved protein from methanopyrus kandleri domain like"/>
    <property type="match status" value="1"/>
</dbReference>
<dbReference type="EMBL" id="WUUT01000002">
    <property type="protein sequence ID" value="MXR51201.1"/>
    <property type="molecule type" value="Genomic_DNA"/>
</dbReference>
<evidence type="ECO:0000313" key="1">
    <source>
        <dbReference type="EMBL" id="MXR51201.1"/>
    </source>
</evidence>
<comment type="caution">
    <text evidence="1">The sequence shown here is derived from an EMBL/GenBank/DDBJ whole genome shotgun (WGS) entry which is preliminary data.</text>
</comment>
<dbReference type="AlphaFoldDB" id="A0A6B0T7N0"/>
<accession>A0A6B0T7N0</accession>
<evidence type="ECO:0000313" key="2">
    <source>
        <dbReference type="Proteomes" id="UP000466535"/>
    </source>
</evidence>
<gene>
    <name evidence="1" type="ORF">GRX03_06235</name>
</gene>
<dbReference type="OrthoDB" id="18015at2157"/>
<name>A0A6B0T7N0_9EURY</name>
<reference evidence="1 2" key="1">
    <citation type="submission" date="2019-12" db="EMBL/GenBank/DDBJ databases">
        <title>Isolation and characterization of three novel carbon monoxide-oxidizing members of Halobacteria from salione crusts and soils.</title>
        <authorList>
            <person name="Myers M.R."/>
            <person name="King G.M."/>
        </authorList>
    </citation>
    <scope>NUCLEOTIDE SEQUENCE [LARGE SCALE GENOMIC DNA]</scope>
    <source>
        <strain evidence="1 2">WSH3</strain>
    </source>
</reference>
<proteinExistence type="predicted"/>
<protein>
    <submittedName>
        <fullName evidence="1">DUF424 family protein</fullName>
    </submittedName>
</protein>
<dbReference type="Proteomes" id="UP000466535">
    <property type="component" value="Unassembled WGS sequence"/>
</dbReference>